<keyword evidence="1" id="KW-1133">Transmembrane helix</keyword>
<dbReference type="InterPro" id="IPR045584">
    <property type="entry name" value="Pilin-like"/>
</dbReference>
<reference evidence="2 3" key="1">
    <citation type="submission" date="2019-03" db="EMBL/GenBank/DDBJ databases">
        <title>Genomic Encyclopedia of Archaeal and Bacterial Type Strains, Phase II (KMG-II): from individual species to whole genera.</title>
        <authorList>
            <person name="Goeker M."/>
        </authorList>
    </citation>
    <scope>NUCLEOTIDE SEQUENCE [LARGE SCALE GENOMIC DNA]</scope>
    <source>
        <strain evidence="2 3">ATCC 25309</strain>
    </source>
</reference>
<accession>A0A4R7RZR1</accession>
<proteinExistence type="predicted"/>
<dbReference type="Pfam" id="PF07963">
    <property type="entry name" value="N_methyl"/>
    <property type="match status" value="1"/>
</dbReference>
<keyword evidence="3" id="KW-1185">Reference proteome</keyword>
<dbReference type="NCBIfam" id="TIGR02532">
    <property type="entry name" value="IV_pilin_GFxxxE"/>
    <property type="match status" value="1"/>
</dbReference>
<dbReference type="SUPFAM" id="SSF54523">
    <property type="entry name" value="Pili subunits"/>
    <property type="match status" value="1"/>
</dbReference>
<comment type="caution">
    <text evidence="2">The sequence shown here is derived from an EMBL/GenBank/DDBJ whole genome shotgun (WGS) entry which is preliminary data.</text>
</comment>
<evidence type="ECO:0000256" key="1">
    <source>
        <dbReference type="SAM" id="Phobius"/>
    </source>
</evidence>
<dbReference type="AlphaFoldDB" id="A0A4R7RZR1"/>
<dbReference type="EMBL" id="SOCA01000003">
    <property type="protein sequence ID" value="TDU71361.1"/>
    <property type="molecule type" value="Genomic_DNA"/>
</dbReference>
<dbReference type="RefSeq" id="WP_133795520.1">
    <property type="nucleotide sequence ID" value="NZ_SOCA01000003.1"/>
</dbReference>
<dbReference type="InterPro" id="IPR012902">
    <property type="entry name" value="N_methyl_site"/>
</dbReference>
<dbReference type="OrthoDB" id="196714at2"/>
<keyword evidence="1" id="KW-0472">Membrane</keyword>
<organism evidence="2 3">
    <name type="scientific">Prosthecobacter fusiformis</name>
    <dbReference type="NCBI Taxonomy" id="48464"/>
    <lineage>
        <taxon>Bacteria</taxon>
        <taxon>Pseudomonadati</taxon>
        <taxon>Verrucomicrobiota</taxon>
        <taxon>Verrucomicrobiia</taxon>
        <taxon>Verrucomicrobiales</taxon>
        <taxon>Verrucomicrobiaceae</taxon>
        <taxon>Prosthecobacter</taxon>
    </lineage>
</organism>
<protein>
    <submittedName>
        <fullName evidence="2">Prepilin-type N-terminal cleavage/methylation domain-containing protein</fullName>
    </submittedName>
</protein>
<gene>
    <name evidence="2" type="ORF">EI77_02485</name>
</gene>
<dbReference type="Gene3D" id="3.30.700.10">
    <property type="entry name" value="Glycoprotein, Type 4 Pilin"/>
    <property type="match status" value="1"/>
</dbReference>
<dbReference type="Proteomes" id="UP000295662">
    <property type="component" value="Unassembled WGS sequence"/>
</dbReference>
<name>A0A4R7RZR1_9BACT</name>
<feature type="transmembrane region" description="Helical" evidence="1">
    <location>
        <begin position="20"/>
        <end position="41"/>
    </location>
</feature>
<evidence type="ECO:0000313" key="3">
    <source>
        <dbReference type="Proteomes" id="UP000295662"/>
    </source>
</evidence>
<evidence type="ECO:0000313" key="2">
    <source>
        <dbReference type="EMBL" id="TDU71361.1"/>
    </source>
</evidence>
<keyword evidence="1" id="KW-0812">Transmembrane</keyword>
<sequence length="133" mass="14572">MNTNLKHLHPAPRQAFSLTEMLIVIAVIGILSSIAITYLGGVHRETMLQIRDQRNAQEVVGLSMGAIASGAPVVQPGDMRTTIGNLIEGRKATTGAFSGRTFRLSQLDEEEITGAMRYLSWQEDQPVYVFQGN</sequence>